<protein>
    <submittedName>
        <fullName evidence="1">Uncharacterized protein</fullName>
    </submittedName>
</protein>
<accession>A0ACC0L2W4</accession>
<keyword evidence="2" id="KW-1185">Reference proteome</keyword>
<dbReference type="Proteomes" id="UP001062846">
    <property type="component" value="Chromosome 13"/>
</dbReference>
<proteinExistence type="predicted"/>
<reference evidence="1" key="1">
    <citation type="submission" date="2022-02" db="EMBL/GenBank/DDBJ databases">
        <title>Plant Genome Project.</title>
        <authorList>
            <person name="Zhang R.-G."/>
        </authorList>
    </citation>
    <scope>NUCLEOTIDE SEQUENCE</scope>
    <source>
        <strain evidence="1">AT1</strain>
    </source>
</reference>
<gene>
    <name evidence="1" type="ORF">RHMOL_Rhmol13G0023400</name>
</gene>
<sequence>MADMVSLKDIAPAAQNNINTQFIVLDKGRVTFEGQNKTCLALVADNTAAVHFQLWGDECDAFEPSDIICLTNGIFSYQRNNLVLRAGKRGKTEKVGEFTMAFVETPNLSEIRWVPDPNNSKKYVQEAVISPHSHGHTYGGCGFVADGHTNGGNSSKLCRDFGLTCALCYLSKYPLATSWNNEDYCLNFLLELLVAETTGYKQFCVFERLSGLFRCCPSKRVIYYMPRFGVNSQSYLFLLGFAI</sequence>
<comment type="caution">
    <text evidence="1">The sequence shown here is derived from an EMBL/GenBank/DDBJ whole genome shotgun (WGS) entry which is preliminary data.</text>
</comment>
<name>A0ACC0L2W4_RHOML</name>
<organism evidence="1 2">
    <name type="scientific">Rhododendron molle</name>
    <name type="common">Chinese azalea</name>
    <name type="synonym">Azalea mollis</name>
    <dbReference type="NCBI Taxonomy" id="49168"/>
    <lineage>
        <taxon>Eukaryota</taxon>
        <taxon>Viridiplantae</taxon>
        <taxon>Streptophyta</taxon>
        <taxon>Embryophyta</taxon>
        <taxon>Tracheophyta</taxon>
        <taxon>Spermatophyta</taxon>
        <taxon>Magnoliopsida</taxon>
        <taxon>eudicotyledons</taxon>
        <taxon>Gunneridae</taxon>
        <taxon>Pentapetalae</taxon>
        <taxon>asterids</taxon>
        <taxon>Ericales</taxon>
        <taxon>Ericaceae</taxon>
        <taxon>Ericoideae</taxon>
        <taxon>Rhodoreae</taxon>
        <taxon>Rhododendron</taxon>
    </lineage>
</organism>
<evidence type="ECO:0000313" key="2">
    <source>
        <dbReference type="Proteomes" id="UP001062846"/>
    </source>
</evidence>
<evidence type="ECO:0000313" key="1">
    <source>
        <dbReference type="EMBL" id="KAI8522782.1"/>
    </source>
</evidence>
<dbReference type="EMBL" id="CM046400">
    <property type="protein sequence ID" value="KAI8522782.1"/>
    <property type="molecule type" value="Genomic_DNA"/>
</dbReference>